<keyword evidence="3" id="KW-1185">Reference proteome</keyword>
<dbReference type="EMBL" id="JALJOT010000003">
    <property type="protein sequence ID" value="KAK9916463.1"/>
    <property type="molecule type" value="Genomic_DNA"/>
</dbReference>
<organism evidence="2 3">
    <name type="scientific">Coccomyxa subellipsoidea</name>
    <dbReference type="NCBI Taxonomy" id="248742"/>
    <lineage>
        <taxon>Eukaryota</taxon>
        <taxon>Viridiplantae</taxon>
        <taxon>Chlorophyta</taxon>
        <taxon>core chlorophytes</taxon>
        <taxon>Trebouxiophyceae</taxon>
        <taxon>Trebouxiophyceae incertae sedis</taxon>
        <taxon>Coccomyxaceae</taxon>
        <taxon>Coccomyxa</taxon>
    </lineage>
</organism>
<dbReference type="PROSITE" id="PS50011">
    <property type="entry name" value="PROTEIN_KINASE_DOM"/>
    <property type="match status" value="1"/>
</dbReference>
<dbReference type="SMART" id="SM00220">
    <property type="entry name" value="S_TKc"/>
    <property type="match status" value="1"/>
</dbReference>
<evidence type="ECO:0000259" key="1">
    <source>
        <dbReference type="PROSITE" id="PS50011"/>
    </source>
</evidence>
<dbReference type="PANTHER" id="PTHR24347">
    <property type="entry name" value="SERINE/THREONINE-PROTEIN KINASE"/>
    <property type="match status" value="1"/>
</dbReference>
<accession>A0ABR2YXC0</accession>
<dbReference type="InterPro" id="IPR000719">
    <property type="entry name" value="Prot_kinase_dom"/>
</dbReference>
<dbReference type="Pfam" id="PF00069">
    <property type="entry name" value="Pkinase"/>
    <property type="match status" value="1"/>
</dbReference>
<name>A0ABR2YXC0_9CHLO</name>
<dbReference type="CDD" id="cd05117">
    <property type="entry name" value="STKc_CAMK"/>
    <property type="match status" value="1"/>
</dbReference>
<dbReference type="Gene3D" id="1.10.510.10">
    <property type="entry name" value="Transferase(Phosphotransferase) domain 1"/>
    <property type="match status" value="1"/>
</dbReference>
<reference evidence="2 3" key="1">
    <citation type="journal article" date="2024" name="Nat. Commun.">
        <title>Phylogenomics reveals the evolutionary origins of lichenization in chlorophyte algae.</title>
        <authorList>
            <person name="Puginier C."/>
            <person name="Libourel C."/>
            <person name="Otte J."/>
            <person name="Skaloud P."/>
            <person name="Haon M."/>
            <person name="Grisel S."/>
            <person name="Petersen M."/>
            <person name="Berrin J.G."/>
            <person name="Delaux P.M."/>
            <person name="Dal Grande F."/>
            <person name="Keller J."/>
        </authorList>
    </citation>
    <scope>NUCLEOTIDE SEQUENCE [LARGE SCALE GENOMIC DNA]</scope>
    <source>
        <strain evidence="2 3">SAG 216-7</strain>
    </source>
</reference>
<evidence type="ECO:0000313" key="3">
    <source>
        <dbReference type="Proteomes" id="UP001491310"/>
    </source>
</evidence>
<proteinExistence type="predicted"/>
<dbReference type="Proteomes" id="UP001491310">
    <property type="component" value="Unassembled WGS sequence"/>
</dbReference>
<sequence length="277" mass="30948">MGYDRRTGRQVAVKIVDKKRYKEEDQSFIREINCLCQVNHPCCVKLHAVYVTQRRVYIVTELVSGGELLDRVTELGRLTDSAAAEVAVQILSCAAYLHATGICSRDLKLENILMVDKESNHVKIIDFGLSRFFDRTACDPLSTMCGSPQYVAPEILELADSNRTGYSEAVDMWSAGVIIFILLAGYAPFDDDNDVALYQKIRRGEHDMGDPVWDTISPLARDLVEKLLVVDPASRLSAQQALLHPWLQTTLGPHPAIAPLQKLSNCQSHLFPCKEIC</sequence>
<gene>
    <name evidence="2" type="ORF">WJX75_002871</name>
</gene>
<evidence type="ECO:0000313" key="2">
    <source>
        <dbReference type="EMBL" id="KAK9916463.1"/>
    </source>
</evidence>
<protein>
    <recommendedName>
        <fullName evidence="1">Protein kinase domain-containing protein</fullName>
    </recommendedName>
</protein>
<comment type="caution">
    <text evidence="2">The sequence shown here is derived from an EMBL/GenBank/DDBJ whole genome shotgun (WGS) entry which is preliminary data.</text>
</comment>
<feature type="domain" description="Protein kinase" evidence="1">
    <location>
        <begin position="1"/>
        <end position="247"/>
    </location>
</feature>
<dbReference type="InterPro" id="IPR011009">
    <property type="entry name" value="Kinase-like_dom_sf"/>
</dbReference>
<dbReference type="SUPFAM" id="SSF56112">
    <property type="entry name" value="Protein kinase-like (PK-like)"/>
    <property type="match status" value="1"/>
</dbReference>